<feature type="transmembrane region" description="Helical" evidence="2">
    <location>
        <begin position="187"/>
        <end position="205"/>
    </location>
</feature>
<evidence type="ECO:0000256" key="2">
    <source>
        <dbReference type="SAM" id="Phobius"/>
    </source>
</evidence>
<feature type="compositionally biased region" description="Low complexity" evidence="1">
    <location>
        <begin position="17"/>
        <end position="31"/>
    </location>
</feature>
<keyword evidence="2" id="KW-1133">Transmembrane helix</keyword>
<keyword evidence="2" id="KW-0812">Transmembrane</keyword>
<comment type="caution">
    <text evidence="3">The sequence shown here is derived from an EMBL/GenBank/DDBJ whole genome shotgun (WGS) entry which is preliminary data.</text>
</comment>
<accession>A0A175RX95</accession>
<dbReference type="AlphaFoldDB" id="A0A175RX95"/>
<gene>
    <name evidence="3" type="ORF">NS184_07385</name>
</gene>
<evidence type="ECO:0000256" key="1">
    <source>
        <dbReference type="SAM" id="MobiDB-lite"/>
    </source>
</evidence>
<feature type="transmembrane region" description="Helical" evidence="2">
    <location>
        <begin position="101"/>
        <end position="127"/>
    </location>
</feature>
<dbReference type="STRING" id="33881.NS184_07385"/>
<feature type="region of interest" description="Disordered" evidence="1">
    <location>
        <begin position="1"/>
        <end position="54"/>
    </location>
</feature>
<name>A0A175RX95_9MICO</name>
<feature type="compositionally biased region" description="Low complexity" evidence="1">
    <location>
        <begin position="242"/>
        <end position="300"/>
    </location>
</feature>
<proteinExistence type="predicted"/>
<dbReference type="PATRIC" id="fig|33881.3.peg.1787"/>
<dbReference type="EMBL" id="LDQC01000039">
    <property type="protein sequence ID" value="KTR07512.1"/>
    <property type="molecule type" value="Genomic_DNA"/>
</dbReference>
<reference evidence="3 4" key="1">
    <citation type="journal article" date="2016" name="Front. Microbiol.">
        <title>Genomic Resource of Rice Seed Associated Bacteria.</title>
        <authorList>
            <person name="Midha S."/>
            <person name="Bansal K."/>
            <person name="Sharma S."/>
            <person name="Kumar N."/>
            <person name="Patil P.P."/>
            <person name="Chaudhry V."/>
            <person name="Patil P.B."/>
        </authorList>
    </citation>
    <scope>NUCLEOTIDE SEQUENCE [LARGE SCALE GENOMIC DNA]</scope>
    <source>
        <strain evidence="3 4">NS184</strain>
    </source>
</reference>
<feature type="transmembrane region" description="Helical" evidence="2">
    <location>
        <begin position="63"/>
        <end position="89"/>
    </location>
</feature>
<keyword evidence="2" id="KW-0472">Membrane</keyword>
<sequence length="314" mass="32026">MTNAGDPGQQHRGYYGAGWQQPAPGPASGAPYAPPAPPQRRRPAGDPRRAFAPGASLTNTTGALIAVVSVVVVEFLSGLVGLLGTSLVVSPFARYGAGDSIIAGFVHGVFLAPLPFHVGAFLALAFLVPVARRSPLPVILLRAVLAGAAGTIALALVGVFTGAFGAVRGYGAARLVTSIVTVPLQSGLPLTLMLVATTTAAWLWLGRPRAGARRALGEPGTLRRPDAVPAATVQGAGGPQRQADPYAPAGQQPPYAPAGQQPPYAPAGQQPPYAPAGQQRPPYAPPTGQQQPPYAPAGQQRPLYAPSTGQQQPP</sequence>
<feature type="non-terminal residue" evidence="3">
    <location>
        <position position="314"/>
    </location>
</feature>
<dbReference type="Proteomes" id="UP000078252">
    <property type="component" value="Unassembled WGS sequence"/>
</dbReference>
<organism evidence="3 4">
    <name type="scientific">Curtobacterium luteum</name>
    <dbReference type="NCBI Taxonomy" id="33881"/>
    <lineage>
        <taxon>Bacteria</taxon>
        <taxon>Bacillati</taxon>
        <taxon>Actinomycetota</taxon>
        <taxon>Actinomycetes</taxon>
        <taxon>Micrococcales</taxon>
        <taxon>Microbacteriaceae</taxon>
        <taxon>Curtobacterium</taxon>
    </lineage>
</organism>
<protein>
    <submittedName>
        <fullName evidence="3">Uncharacterized protein</fullName>
    </submittedName>
</protein>
<evidence type="ECO:0000313" key="4">
    <source>
        <dbReference type="Proteomes" id="UP000078252"/>
    </source>
</evidence>
<feature type="transmembrane region" description="Helical" evidence="2">
    <location>
        <begin position="139"/>
        <end position="167"/>
    </location>
</feature>
<evidence type="ECO:0000313" key="3">
    <source>
        <dbReference type="EMBL" id="KTR07512.1"/>
    </source>
</evidence>
<feature type="region of interest" description="Disordered" evidence="1">
    <location>
        <begin position="216"/>
        <end position="314"/>
    </location>
</feature>